<dbReference type="HOGENOM" id="CLU_3228666_0_0_4"/>
<reference evidence="1 2" key="1">
    <citation type="journal article" date="2011" name="J. Bacteriol.">
        <title>Genome Sequences of Alicycliphilus denitrificans Strains BC and K601T.</title>
        <authorList>
            <person name="Oosterkamp M.J."/>
            <person name="Veuskens T."/>
            <person name="Plugge C.M."/>
            <person name="Langenhoff A.A."/>
            <person name="Gerritse J."/>
            <person name="van Berkel W.J."/>
            <person name="Pieper D.H."/>
            <person name="Junca H."/>
            <person name="Goodwin L.A."/>
            <person name="Daligault H.E."/>
            <person name="Bruce D.C."/>
            <person name="Detter J.C."/>
            <person name="Tapia R."/>
            <person name="Han C.S."/>
            <person name="Land M.L."/>
            <person name="Hauser L.J."/>
            <person name="Smidt H."/>
            <person name="Stams A.J."/>
        </authorList>
    </citation>
    <scope>NUCLEOTIDE SEQUENCE [LARGE SCALE GENOMIC DNA]</scope>
    <source>
        <strain evidence="2">DSM 14773 / CIP 107495 / K601</strain>
    </source>
</reference>
<name>F4G6K4_ALIDK</name>
<dbReference type="STRING" id="596154.Alide2_3049"/>
<proteinExistence type="predicted"/>
<dbReference type="AlphaFoldDB" id="F4G6K4"/>
<dbReference type="KEGG" id="adk:Alide2_3049"/>
<dbReference type="Proteomes" id="UP000007938">
    <property type="component" value="Chromosome"/>
</dbReference>
<protein>
    <submittedName>
        <fullName evidence="1">Uncharacterized protein</fullName>
    </submittedName>
</protein>
<gene>
    <name evidence="1" type="ordered locus">Alide2_3049</name>
</gene>
<evidence type="ECO:0000313" key="1">
    <source>
        <dbReference type="EMBL" id="AEB85395.1"/>
    </source>
</evidence>
<reference evidence="1 2" key="2">
    <citation type="submission" date="2011-04" db="EMBL/GenBank/DDBJ databases">
        <title>Complete sequence of chromosome of Alicycliphilus denitrificans K601.</title>
        <authorList>
            <consortium name="US DOE Joint Genome Institute"/>
            <person name="Lucas S."/>
            <person name="Han J."/>
            <person name="Lapidus A."/>
            <person name="Cheng J.-F."/>
            <person name="Goodwin L."/>
            <person name="Pitluck S."/>
            <person name="Peters L."/>
            <person name="Zeytun A."/>
            <person name="Detter J.C."/>
            <person name="Han C."/>
            <person name="Tapia R."/>
            <person name="Land M."/>
            <person name="Hauser L."/>
            <person name="Kyrpides N."/>
            <person name="Ivanova N."/>
            <person name="Mikhailova N."/>
            <person name="Pagani I."/>
            <person name="Oosterkamp M."/>
            <person name="Pieper D."/>
            <person name="van Berkel W."/>
            <person name="Langenhoff A."/>
            <person name="Smidt H."/>
            <person name="Stams A."/>
            <person name="Woyke T."/>
        </authorList>
    </citation>
    <scope>NUCLEOTIDE SEQUENCE [LARGE SCALE GENOMIC DNA]</scope>
    <source>
        <strain evidence="2">DSM 14773 / CIP 107495 / K601</strain>
    </source>
</reference>
<organism evidence="1 2">
    <name type="scientific">Alicycliphilus denitrificans (strain DSM 14773 / CIP 107495 / K601)</name>
    <dbReference type="NCBI Taxonomy" id="596154"/>
    <lineage>
        <taxon>Bacteria</taxon>
        <taxon>Pseudomonadati</taxon>
        <taxon>Pseudomonadota</taxon>
        <taxon>Betaproteobacteria</taxon>
        <taxon>Burkholderiales</taxon>
        <taxon>Comamonadaceae</taxon>
        <taxon>Alicycliphilus</taxon>
    </lineage>
</organism>
<evidence type="ECO:0000313" key="2">
    <source>
        <dbReference type="Proteomes" id="UP000007938"/>
    </source>
</evidence>
<keyword evidence="2" id="KW-1185">Reference proteome</keyword>
<accession>F4G6K4</accession>
<dbReference type="EMBL" id="CP002657">
    <property type="protein sequence ID" value="AEB85395.1"/>
    <property type="molecule type" value="Genomic_DNA"/>
</dbReference>
<sequence>MRFGETFHSDVTLRSTLTSDLRHINPFLGSAVELQFKFGMQVG</sequence>